<dbReference type="EMBL" id="RCTF01000005">
    <property type="protein sequence ID" value="RLP79700.1"/>
    <property type="molecule type" value="Genomic_DNA"/>
</dbReference>
<dbReference type="InterPro" id="IPR002347">
    <property type="entry name" value="SDR_fam"/>
</dbReference>
<dbReference type="InterPro" id="IPR036291">
    <property type="entry name" value="NAD(P)-bd_dom_sf"/>
</dbReference>
<dbReference type="PRINTS" id="PR00080">
    <property type="entry name" value="SDRFAMILY"/>
</dbReference>
<dbReference type="SUPFAM" id="SSF51735">
    <property type="entry name" value="NAD(P)-binding Rossmann-fold domains"/>
    <property type="match status" value="1"/>
</dbReference>
<dbReference type="Pfam" id="PF00106">
    <property type="entry name" value="adh_short"/>
    <property type="match status" value="1"/>
</dbReference>
<comment type="similarity">
    <text evidence="1 3">Belongs to the short-chain dehydrogenases/reductases (SDR) family.</text>
</comment>
<protein>
    <submittedName>
        <fullName evidence="4">SDR family oxidoreductase</fullName>
    </submittedName>
</protein>
<dbReference type="FunFam" id="3.40.50.720:FF:000084">
    <property type="entry name" value="Short-chain dehydrogenase reductase"/>
    <property type="match status" value="1"/>
</dbReference>
<dbReference type="PANTHER" id="PTHR43669">
    <property type="entry name" value="5-KETO-D-GLUCONATE 5-REDUCTASE"/>
    <property type="match status" value="1"/>
</dbReference>
<keyword evidence="5" id="KW-1185">Reference proteome</keyword>
<dbReference type="CDD" id="cd05233">
    <property type="entry name" value="SDR_c"/>
    <property type="match status" value="1"/>
</dbReference>
<evidence type="ECO:0000256" key="2">
    <source>
        <dbReference type="ARBA" id="ARBA00023002"/>
    </source>
</evidence>
<comment type="caution">
    <text evidence="4">The sequence shown here is derived from an EMBL/GenBank/DDBJ whole genome shotgun (WGS) entry which is preliminary data.</text>
</comment>
<dbReference type="Gene3D" id="3.40.50.720">
    <property type="entry name" value="NAD(P)-binding Rossmann-like Domain"/>
    <property type="match status" value="1"/>
</dbReference>
<sequence>MTKKIALVTGAGSGVGRGVAVALAKAGYAVALAGRRAEALDETAAMAPGADMLAVPTDVADPDSVKALFDATVAKFGRLDLLFNNAGTGAPGVPMEDLTYAQWRAVVDTNLTGPFLCTQQAIRVMKAQAPRGGRIINNGSISAHAPRPFSAPYTATKHAMTGLTKSTSLDCRVYDIACGQIDIGNADTVMAQRMKAGILQADGSTKVEPVIDVDQVASAVVYMASLPLEANVQFMTIMATKMPFVGRG</sequence>
<dbReference type="PROSITE" id="PS00061">
    <property type="entry name" value="ADH_SHORT"/>
    <property type="match status" value="1"/>
</dbReference>
<organism evidence="4 5">
    <name type="scientific">Xanthobacter tagetidis</name>
    <dbReference type="NCBI Taxonomy" id="60216"/>
    <lineage>
        <taxon>Bacteria</taxon>
        <taxon>Pseudomonadati</taxon>
        <taxon>Pseudomonadota</taxon>
        <taxon>Alphaproteobacteria</taxon>
        <taxon>Hyphomicrobiales</taxon>
        <taxon>Xanthobacteraceae</taxon>
        <taxon>Xanthobacter</taxon>
    </lineage>
</organism>
<evidence type="ECO:0000313" key="4">
    <source>
        <dbReference type="EMBL" id="RLP79700.1"/>
    </source>
</evidence>
<accession>A0A3L7AJ18</accession>
<dbReference type="AlphaFoldDB" id="A0A3L7AJ18"/>
<dbReference type="Proteomes" id="UP000269692">
    <property type="component" value="Unassembled WGS sequence"/>
</dbReference>
<dbReference type="PANTHER" id="PTHR43669:SF12">
    <property type="entry name" value="BLR5618 PROTEIN"/>
    <property type="match status" value="1"/>
</dbReference>
<dbReference type="RefSeq" id="WP_121622910.1">
    <property type="nucleotide sequence ID" value="NZ_JACIIW010000001.1"/>
</dbReference>
<gene>
    <name evidence="4" type="ORF">D9R14_08600</name>
</gene>
<keyword evidence="2" id="KW-0560">Oxidoreductase</keyword>
<dbReference type="GO" id="GO:0016491">
    <property type="term" value="F:oxidoreductase activity"/>
    <property type="evidence" value="ECO:0007669"/>
    <property type="project" value="UniProtKB-KW"/>
</dbReference>
<dbReference type="PRINTS" id="PR00081">
    <property type="entry name" value="GDHRDH"/>
</dbReference>
<reference evidence="4 5" key="1">
    <citation type="submission" date="2018-10" db="EMBL/GenBank/DDBJ databases">
        <title>Xanthobacter tagetidis genome sequencing and assembly.</title>
        <authorList>
            <person name="Maclea K.S."/>
            <person name="Goen A.E."/>
            <person name="Fatima S.A."/>
        </authorList>
    </citation>
    <scope>NUCLEOTIDE SEQUENCE [LARGE SCALE GENOMIC DNA]</scope>
    <source>
        <strain evidence="4 5">ATCC 700314</strain>
    </source>
</reference>
<dbReference type="OrthoDB" id="658698at2"/>
<evidence type="ECO:0000256" key="1">
    <source>
        <dbReference type="ARBA" id="ARBA00006484"/>
    </source>
</evidence>
<dbReference type="InterPro" id="IPR020904">
    <property type="entry name" value="Sc_DH/Rdtase_CS"/>
</dbReference>
<evidence type="ECO:0000313" key="5">
    <source>
        <dbReference type="Proteomes" id="UP000269692"/>
    </source>
</evidence>
<name>A0A3L7AJ18_9HYPH</name>
<evidence type="ECO:0000256" key="3">
    <source>
        <dbReference type="RuleBase" id="RU000363"/>
    </source>
</evidence>
<proteinExistence type="inferred from homology"/>